<proteinExistence type="evidence at transcript level"/>
<reference evidence="6" key="1">
    <citation type="submission" date="2012-12" db="EMBL/GenBank/DDBJ databases">
        <title>Identification and characterization of a phenylalanine ammonia-lyase gene family in Isatis indigotica Fort.</title>
        <authorList>
            <person name="Liu Q."/>
            <person name="Chen J."/>
            <person name="Zhou X."/>
            <person name="Di P."/>
            <person name="Xiao Y."/>
            <person name="Xuan H."/>
            <person name="Zhang L."/>
            <person name="Chen W."/>
        </authorList>
    </citation>
    <scope>NUCLEOTIDE SEQUENCE</scope>
    <source>
        <tissue evidence="6">Salivary gland</tissue>
    </source>
</reference>
<dbReference type="GO" id="GO:0006364">
    <property type="term" value="P:rRNA processing"/>
    <property type="evidence" value="ECO:0007669"/>
    <property type="project" value="UniProtKB-KW"/>
</dbReference>
<dbReference type="Pfam" id="PF10273">
    <property type="entry name" value="WGG"/>
    <property type="match status" value="1"/>
</dbReference>
<evidence type="ECO:0000256" key="5">
    <source>
        <dbReference type="SAM" id="MobiDB-lite"/>
    </source>
</evidence>
<feature type="region of interest" description="Disordered" evidence="5">
    <location>
        <begin position="128"/>
        <end position="176"/>
    </location>
</feature>
<dbReference type="InterPro" id="IPR019398">
    <property type="entry name" value="Pre-rRNA_process_TSR2"/>
</dbReference>
<comment type="similarity">
    <text evidence="2">Belongs to the TSR2 family.</text>
</comment>
<name>A0A0K8R959_IXORI</name>
<evidence type="ECO:0000256" key="1">
    <source>
        <dbReference type="ARBA" id="ARBA00002210"/>
    </source>
</evidence>
<evidence type="ECO:0000256" key="2">
    <source>
        <dbReference type="ARBA" id="ARBA00006524"/>
    </source>
</evidence>
<keyword evidence="4" id="KW-0698">rRNA processing</keyword>
<dbReference type="AlphaFoldDB" id="A0A0K8R959"/>
<organism evidence="6">
    <name type="scientific">Ixodes ricinus</name>
    <name type="common">Common tick</name>
    <name type="synonym">Acarus ricinus</name>
    <dbReference type="NCBI Taxonomy" id="34613"/>
    <lineage>
        <taxon>Eukaryota</taxon>
        <taxon>Metazoa</taxon>
        <taxon>Ecdysozoa</taxon>
        <taxon>Arthropoda</taxon>
        <taxon>Chelicerata</taxon>
        <taxon>Arachnida</taxon>
        <taxon>Acari</taxon>
        <taxon>Parasitiformes</taxon>
        <taxon>Ixodida</taxon>
        <taxon>Ixodoidea</taxon>
        <taxon>Ixodidae</taxon>
        <taxon>Ixodinae</taxon>
        <taxon>Ixodes</taxon>
    </lineage>
</organism>
<sequence>MASESAFHVSIKTLIGDWQGFQIAIENGMGGPDAKAKEKWLVQAIEEYFAQNANLHPDEVEYVLASILDTEFDTIIEDGSVAQISAVLCKHYQLCQEGRENEVLQSLTQRLPRTPTVAFPMQTDYSSGDEAEMQEHVNTQVSSQLGNLRLNGQNEPPAKPEPDEDGWTTVRHGRRT</sequence>
<comment type="function">
    <text evidence="1">May be involved in 20S pre-rRNA processing.</text>
</comment>
<dbReference type="EMBL" id="GADI01006148">
    <property type="protein sequence ID" value="JAA67660.1"/>
    <property type="molecule type" value="mRNA"/>
</dbReference>
<feature type="compositionally biased region" description="Polar residues" evidence="5">
    <location>
        <begin position="136"/>
        <end position="154"/>
    </location>
</feature>
<protein>
    <recommendedName>
        <fullName evidence="3">Pre-rRNA-processing protein TSR2 homolog</fullName>
    </recommendedName>
</protein>
<evidence type="ECO:0000256" key="3">
    <source>
        <dbReference type="ARBA" id="ARBA00017551"/>
    </source>
</evidence>
<dbReference type="PANTHER" id="PTHR21250">
    <property type="entry name" value="PRE-RRNA-PROCESSING PROTEIN TSR2 HOMOLOG"/>
    <property type="match status" value="1"/>
</dbReference>
<accession>A0A0K8R959</accession>
<evidence type="ECO:0000313" key="6">
    <source>
        <dbReference type="EMBL" id="JAA67660.1"/>
    </source>
</evidence>
<evidence type="ECO:0000256" key="4">
    <source>
        <dbReference type="ARBA" id="ARBA00022552"/>
    </source>
</evidence>